<dbReference type="RefSeq" id="XP_007932605.1">
    <property type="nucleotide sequence ID" value="XM_007934414.1"/>
</dbReference>
<dbReference type="EMBL" id="KB446574">
    <property type="protein sequence ID" value="EME76828.1"/>
    <property type="molecule type" value="Genomic_DNA"/>
</dbReference>
<organism evidence="1 2">
    <name type="scientific">Pseudocercospora fijiensis (strain CIRAD86)</name>
    <name type="common">Black leaf streak disease fungus</name>
    <name type="synonym">Mycosphaerella fijiensis</name>
    <dbReference type="NCBI Taxonomy" id="383855"/>
    <lineage>
        <taxon>Eukaryota</taxon>
        <taxon>Fungi</taxon>
        <taxon>Dikarya</taxon>
        <taxon>Ascomycota</taxon>
        <taxon>Pezizomycotina</taxon>
        <taxon>Dothideomycetes</taxon>
        <taxon>Dothideomycetidae</taxon>
        <taxon>Mycosphaerellales</taxon>
        <taxon>Mycosphaerellaceae</taxon>
        <taxon>Pseudocercospora</taxon>
    </lineage>
</organism>
<keyword evidence="2" id="KW-1185">Reference proteome</keyword>
<sequence length="75" mass="8826">MHFDIVGPYHIQGNSESYIFKWEMPTEFINIHKMIEKSENYKADSEFCKHGEVMYTMQTVENPSSLAIHTTSRHC</sequence>
<proteinExistence type="predicted"/>
<evidence type="ECO:0000313" key="1">
    <source>
        <dbReference type="EMBL" id="EME76828.1"/>
    </source>
</evidence>
<dbReference type="VEuPathDB" id="FungiDB:MYCFIDRAFT_180649"/>
<protein>
    <submittedName>
        <fullName evidence="1">Uncharacterized protein</fullName>
    </submittedName>
</protein>
<name>M3AI01_PSEFD</name>
<evidence type="ECO:0000313" key="2">
    <source>
        <dbReference type="Proteomes" id="UP000016932"/>
    </source>
</evidence>
<dbReference type="HOGENOM" id="CLU_2672128_0_0_1"/>
<reference evidence="1 2" key="1">
    <citation type="journal article" date="2012" name="PLoS Pathog.">
        <title>Diverse lifestyles and strategies of plant pathogenesis encoded in the genomes of eighteen Dothideomycetes fungi.</title>
        <authorList>
            <person name="Ohm R.A."/>
            <person name="Feau N."/>
            <person name="Henrissat B."/>
            <person name="Schoch C.L."/>
            <person name="Horwitz B.A."/>
            <person name="Barry K.W."/>
            <person name="Condon B.J."/>
            <person name="Copeland A.C."/>
            <person name="Dhillon B."/>
            <person name="Glaser F."/>
            <person name="Hesse C.N."/>
            <person name="Kosti I."/>
            <person name="LaButti K."/>
            <person name="Lindquist E.A."/>
            <person name="Lucas S."/>
            <person name="Salamov A.A."/>
            <person name="Bradshaw R.E."/>
            <person name="Ciuffetti L."/>
            <person name="Hamelin R.C."/>
            <person name="Kema G.H.J."/>
            <person name="Lawrence C."/>
            <person name="Scott J.A."/>
            <person name="Spatafora J.W."/>
            <person name="Turgeon B.G."/>
            <person name="de Wit P.J.G.M."/>
            <person name="Zhong S."/>
            <person name="Goodwin S.B."/>
            <person name="Grigoriev I.V."/>
        </authorList>
    </citation>
    <scope>NUCLEOTIDE SEQUENCE [LARGE SCALE GENOMIC DNA]</scope>
    <source>
        <strain evidence="1 2">CIRAD86</strain>
    </source>
</reference>
<dbReference type="GeneID" id="19334466"/>
<gene>
    <name evidence="1" type="ORF">MYCFIDRAFT_180649</name>
</gene>
<dbReference type="AlphaFoldDB" id="M3AI01"/>
<dbReference type="Proteomes" id="UP000016932">
    <property type="component" value="Unassembled WGS sequence"/>
</dbReference>
<accession>M3AI01</accession>
<dbReference type="KEGG" id="pfj:MYCFIDRAFT_180649"/>